<dbReference type="GO" id="GO:0033014">
    <property type="term" value="P:tetrapyrrole biosynthetic process"/>
    <property type="evidence" value="ECO:0007669"/>
    <property type="project" value="InterPro"/>
</dbReference>
<dbReference type="PANTHER" id="PTHR38020:SF1">
    <property type="entry name" value="UROPORPHYRINOGEN-III SYNTHASE"/>
    <property type="match status" value="1"/>
</dbReference>
<dbReference type="GO" id="GO:0004852">
    <property type="term" value="F:uroporphyrinogen-III synthase activity"/>
    <property type="evidence" value="ECO:0007669"/>
    <property type="project" value="InterPro"/>
</dbReference>
<dbReference type="SUPFAM" id="SSF69618">
    <property type="entry name" value="HemD-like"/>
    <property type="match status" value="1"/>
</dbReference>
<protein>
    <submittedName>
        <fullName evidence="3">Uroporphyrinogen-III synthase</fullName>
    </submittedName>
</protein>
<dbReference type="InterPro" id="IPR003754">
    <property type="entry name" value="4pyrrol_synth_uPrphyn_synth"/>
</dbReference>
<evidence type="ECO:0000256" key="1">
    <source>
        <dbReference type="SAM" id="MobiDB-lite"/>
    </source>
</evidence>
<dbReference type="InterPro" id="IPR036108">
    <property type="entry name" value="4pyrrol_syn_uPrphyn_synt_sf"/>
</dbReference>
<sequence>MRSRAECTLSSLQCNNHKEMGEMGGSAGLSSPSPLTTKQRERPILSLPGRRIAFTTPANYATRLTRLLQLRGATPLPVPTISVGPSSSTLSSLRSFLLLSSSQQRKKGALALDSFSALAFTSRTGISSFSLALSQTPLPSPPLSLSGEPFTVAALGTDAEALHQGNPSLLTLLCPGNPSWVRVLVPEIATPAGLVKSFGNGFGRKVLCPVPAVIGLNEPDVVPQFLADLESSGWVAVRVPAYETKWVGPQCADVLVELDGKLDAIVFTSTAEVEGLLKGLDAVGWNWEKVKQQWPCMVVAAHGPVTAKGVESFGLTVDVVGERFSSFDGVLDALSMQFQD</sequence>
<dbReference type="PANTHER" id="PTHR38020">
    <property type="entry name" value="UROPORPHYRINOGEN-III SYNTHASE"/>
    <property type="match status" value="1"/>
</dbReference>
<accession>A0AAV8H794</accession>
<dbReference type="AlphaFoldDB" id="A0AAV8H794"/>
<keyword evidence="4" id="KW-1185">Reference proteome</keyword>
<dbReference type="Gene3D" id="3.40.50.10090">
    <property type="match status" value="2"/>
</dbReference>
<dbReference type="Proteomes" id="UP001140206">
    <property type="component" value="Chromosome 1"/>
</dbReference>
<proteinExistence type="predicted"/>
<feature type="region of interest" description="Disordered" evidence="1">
    <location>
        <begin position="18"/>
        <end position="37"/>
    </location>
</feature>
<feature type="domain" description="Tetrapyrrole biosynthesis uroporphyrinogen III synthase" evidence="2">
    <location>
        <begin position="64"/>
        <end position="325"/>
    </location>
</feature>
<dbReference type="CDD" id="cd06578">
    <property type="entry name" value="HemD"/>
    <property type="match status" value="1"/>
</dbReference>
<dbReference type="EMBL" id="JAMFTS010000001">
    <property type="protein sequence ID" value="KAJ4811241.1"/>
    <property type="molecule type" value="Genomic_DNA"/>
</dbReference>
<evidence type="ECO:0000313" key="4">
    <source>
        <dbReference type="Proteomes" id="UP001140206"/>
    </source>
</evidence>
<name>A0AAV8H794_9POAL</name>
<dbReference type="Pfam" id="PF02602">
    <property type="entry name" value="HEM4"/>
    <property type="match status" value="1"/>
</dbReference>
<gene>
    <name evidence="3" type="ORF">LUZ62_023807</name>
</gene>
<reference evidence="3" key="1">
    <citation type="submission" date="2022-08" db="EMBL/GenBank/DDBJ databases">
        <authorList>
            <person name="Marques A."/>
        </authorList>
    </citation>
    <scope>NUCLEOTIDE SEQUENCE</scope>
    <source>
        <strain evidence="3">RhyPub2mFocal</strain>
        <tissue evidence="3">Leaves</tissue>
    </source>
</reference>
<evidence type="ECO:0000313" key="3">
    <source>
        <dbReference type="EMBL" id="KAJ4811241.1"/>
    </source>
</evidence>
<evidence type="ECO:0000259" key="2">
    <source>
        <dbReference type="Pfam" id="PF02602"/>
    </source>
</evidence>
<comment type="caution">
    <text evidence="3">The sequence shown here is derived from an EMBL/GenBank/DDBJ whole genome shotgun (WGS) entry which is preliminary data.</text>
</comment>
<organism evidence="3 4">
    <name type="scientific">Rhynchospora pubera</name>
    <dbReference type="NCBI Taxonomy" id="906938"/>
    <lineage>
        <taxon>Eukaryota</taxon>
        <taxon>Viridiplantae</taxon>
        <taxon>Streptophyta</taxon>
        <taxon>Embryophyta</taxon>
        <taxon>Tracheophyta</taxon>
        <taxon>Spermatophyta</taxon>
        <taxon>Magnoliopsida</taxon>
        <taxon>Liliopsida</taxon>
        <taxon>Poales</taxon>
        <taxon>Cyperaceae</taxon>
        <taxon>Cyperoideae</taxon>
        <taxon>Rhynchosporeae</taxon>
        <taxon>Rhynchospora</taxon>
    </lineage>
</organism>